<dbReference type="InParanoid" id="A0A6I9TLK2"/>
<comment type="similarity">
    <text evidence="1">Belongs to the AB hydrolase superfamily.</text>
</comment>
<evidence type="ECO:0000256" key="2">
    <source>
        <dbReference type="ARBA" id="ARBA00022801"/>
    </source>
</evidence>
<evidence type="ECO:0000259" key="3">
    <source>
        <dbReference type="Pfam" id="PF12697"/>
    </source>
</evidence>
<organism evidence="4 5">
    <name type="scientific">Sesamum indicum</name>
    <name type="common">Oriental sesame</name>
    <name type="synonym">Sesamum orientale</name>
    <dbReference type="NCBI Taxonomy" id="4182"/>
    <lineage>
        <taxon>Eukaryota</taxon>
        <taxon>Viridiplantae</taxon>
        <taxon>Streptophyta</taxon>
        <taxon>Embryophyta</taxon>
        <taxon>Tracheophyta</taxon>
        <taxon>Spermatophyta</taxon>
        <taxon>Magnoliopsida</taxon>
        <taxon>eudicotyledons</taxon>
        <taxon>Gunneridae</taxon>
        <taxon>Pentapetalae</taxon>
        <taxon>asterids</taxon>
        <taxon>lamiids</taxon>
        <taxon>Lamiales</taxon>
        <taxon>Pedaliaceae</taxon>
        <taxon>Sesamum</taxon>
    </lineage>
</organism>
<dbReference type="OrthoDB" id="408373at2759"/>
<dbReference type="GeneID" id="105166445"/>
<dbReference type="Proteomes" id="UP000504604">
    <property type="component" value="Linkage group LG7"/>
</dbReference>
<dbReference type="SUPFAM" id="SSF53474">
    <property type="entry name" value="alpha/beta-Hydrolases"/>
    <property type="match status" value="1"/>
</dbReference>
<dbReference type="FunCoup" id="A0A6I9TLK2">
    <property type="interactions" value="1"/>
</dbReference>
<evidence type="ECO:0000256" key="1">
    <source>
        <dbReference type="ARBA" id="ARBA00008645"/>
    </source>
</evidence>
<keyword evidence="4" id="KW-1185">Reference proteome</keyword>
<dbReference type="InterPro" id="IPR000073">
    <property type="entry name" value="AB_hydrolase_1"/>
</dbReference>
<name>A0A6I9TLK2_SESIN</name>
<reference evidence="5" key="1">
    <citation type="journal article" date="2012" name="BMC Genomics">
        <title>Development and validation of genic-SSR markers in sesame by RNA-seq.</title>
        <authorList>
            <person name="Zhang H."/>
            <person name="Wei L."/>
            <person name="Miao H."/>
            <person name="Zhang T."/>
            <person name="Wang C."/>
        </authorList>
    </citation>
    <scope>NUCLEOTIDE SEQUENCE</scope>
</reference>
<evidence type="ECO:0000313" key="4">
    <source>
        <dbReference type="Proteomes" id="UP000504604"/>
    </source>
</evidence>
<reference evidence="5" key="2">
    <citation type="submission" date="2025-08" db="UniProtKB">
        <authorList>
            <consortium name="RefSeq"/>
        </authorList>
    </citation>
    <scope>IDENTIFICATION</scope>
</reference>
<dbReference type="KEGG" id="sind:105166445"/>
<dbReference type="Pfam" id="PF12697">
    <property type="entry name" value="Abhydrolase_6"/>
    <property type="match status" value="1"/>
</dbReference>
<protein>
    <submittedName>
        <fullName evidence="5">Strigolactone esterase D14</fullName>
    </submittedName>
</protein>
<dbReference type="AlphaFoldDB" id="A0A6I9TLK2"/>
<gene>
    <name evidence="5" type="primary">LOC105166445</name>
</gene>
<accession>A0A6I9TLK2</accession>
<dbReference type="FunFam" id="3.40.50.1820:FF:000042">
    <property type="entry name" value="probable strigolactone esterase DAD2"/>
    <property type="match status" value="1"/>
</dbReference>
<evidence type="ECO:0000313" key="5">
    <source>
        <dbReference type="RefSeq" id="XP_011084099.1"/>
    </source>
</evidence>
<proteinExistence type="inferred from homology"/>
<dbReference type="Gene3D" id="3.40.50.1820">
    <property type="entry name" value="alpha/beta hydrolase"/>
    <property type="match status" value="1"/>
</dbReference>
<sequence length="268" mass="29905">MVMRKDLGTAMNARILGSGQETIVLAHGYGGDQSVWDEILPDLTARYTVVLFDWCFSGAVKDPTLYDPVRYSSYDGFAEDLICIAEEMKLKTCVFVGHSMSGMIGCIASIKRPQLFSRMVLVGPSPRFLNMEEYEGGFSMSQIEQLFSSIESNFEEWASCFASLVVDASDPLSIVKFGNCLKRMRPEVALSLAKTVFLSDYRDILDKVVIPCDIIHTRNDIVVPNSVPKYMQTKIKGKCEVNIIDTEGHFPQLTARAQFVEVLARILG</sequence>
<dbReference type="PANTHER" id="PTHR43039">
    <property type="entry name" value="ESTERASE-RELATED"/>
    <property type="match status" value="1"/>
</dbReference>
<dbReference type="InterPro" id="IPR029058">
    <property type="entry name" value="AB_hydrolase_fold"/>
</dbReference>
<dbReference type="RefSeq" id="XP_011084099.1">
    <property type="nucleotide sequence ID" value="XM_011085797.2"/>
</dbReference>
<feature type="domain" description="AB hydrolase-1" evidence="3">
    <location>
        <begin position="23"/>
        <end position="261"/>
    </location>
</feature>
<keyword evidence="2" id="KW-0378">Hydrolase</keyword>
<dbReference type="GO" id="GO:0016787">
    <property type="term" value="F:hydrolase activity"/>
    <property type="evidence" value="ECO:0007669"/>
    <property type="project" value="UniProtKB-KW"/>
</dbReference>